<feature type="coiled-coil region" evidence="1">
    <location>
        <begin position="130"/>
        <end position="161"/>
    </location>
</feature>
<proteinExistence type="predicted"/>
<evidence type="ECO:0000256" key="1">
    <source>
        <dbReference type="SAM" id="Coils"/>
    </source>
</evidence>
<name>A0A0L9ULH6_PHAAN</name>
<organism evidence="2 3">
    <name type="scientific">Phaseolus angularis</name>
    <name type="common">Azuki bean</name>
    <name type="synonym">Vigna angularis</name>
    <dbReference type="NCBI Taxonomy" id="3914"/>
    <lineage>
        <taxon>Eukaryota</taxon>
        <taxon>Viridiplantae</taxon>
        <taxon>Streptophyta</taxon>
        <taxon>Embryophyta</taxon>
        <taxon>Tracheophyta</taxon>
        <taxon>Spermatophyta</taxon>
        <taxon>Magnoliopsida</taxon>
        <taxon>eudicotyledons</taxon>
        <taxon>Gunneridae</taxon>
        <taxon>Pentapetalae</taxon>
        <taxon>rosids</taxon>
        <taxon>fabids</taxon>
        <taxon>Fabales</taxon>
        <taxon>Fabaceae</taxon>
        <taxon>Papilionoideae</taxon>
        <taxon>50 kb inversion clade</taxon>
        <taxon>NPAAA clade</taxon>
        <taxon>indigoferoid/millettioid clade</taxon>
        <taxon>Phaseoleae</taxon>
        <taxon>Vigna</taxon>
    </lineage>
</organism>
<dbReference type="Proteomes" id="UP000053144">
    <property type="component" value="Chromosome 5"/>
</dbReference>
<dbReference type="PANTHER" id="PTHR33018:SF34">
    <property type="entry name" value="OS02G0472350 PROTEIN"/>
    <property type="match status" value="1"/>
</dbReference>
<protein>
    <submittedName>
        <fullName evidence="2">Uncharacterized protein</fullName>
    </submittedName>
</protein>
<dbReference type="STRING" id="3914.A0A0L9ULH6"/>
<evidence type="ECO:0000313" key="2">
    <source>
        <dbReference type="EMBL" id="KOM43417.1"/>
    </source>
</evidence>
<dbReference type="AlphaFoldDB" id="A0A0L9ULH6"/>
<dbReference type="PANTHER" id="PTHR33018">
    <property type="entry name" value="OS10G0338966 PROTEIN-RELATED"/>
    <property type="match status" value="1"/>
</dbReference>
<accession>A0A0L9ULH6</accession>
<reference evidence="3" key="1">
    <citation type="journal article" date="2015" name="Proc. Natl. Acad. Sci. U.S.A.">
        <title>Genome sequencing of adzuki bean (Vigna angularis) provides insight into high starch and low fat accumulation and domestication.</title>
        <authorList>
            <person name="Yang K."/>
            <person name="Tian Z."/>
            <person name="Chen C."/>
            <person name="Luo L."/>
            <person name="Zhao B."/>
            <person name="Wang Z."/>
            <person name="Yu L."/>
            <person name="Li Y."/>
            <person name="Sun Y."/>
            <person name="Li W."/>
            <person name="Chen Y."/>
            <person name="Li Y."/>
            <person name="Zhang Y."/>
            <person name="Ai D."/>
            <person name="Zhao J."/>
            <person name="Shang C."/>
            <person name="Ma Y."/>
            <person name="Wu B."/>
            <person name="Wang M."/>
            <person name="Gao L."/>
            <person name="Sun D."/>
            <person name="Zhang P."/>
            <person name="Guo F."/>
            <person name="Wang W."/>
            <person name="Li Y."/>
            <person name="Wang J."/>
            <person name="Varshney R.K."/>
            <person name="Wang J."/>
            <person name="Ling H.Q."/>
            <person name="Wan P."/>
        </authorList>
    </citation>
    <scope>NUCLEOTIDE SEQUENCE</scope>
    <source>
        <strain evidence="3">cv. Jingnong 6</strain>
    </source>
</reference>
<keyword evidence="1" id="KW-0175">Coiled coil</keyword>
<sequence length="196" mass="23649">MQIRKKVLSHIAIRWRDFKTRLTRLYVFGDRKHENPCQQYTFTEEDWMQFRASREFEEWKDELVEQQTQGTFAGQGRDDILTMAIGRPEHPRRVRRVPRAISLRDYFGPTQKTPQSMSQETLRQMDLQWEERLNQSMRSMEQRFMEQLQEQKQIQKALEEKLHSMTQGNMGADDTLMETNSQLETSRKRFQTRGNQ</sequence>
<dbReference type="EMBL" id="CM003375">
    <property type="protein sequence ID" value="KOM43417.1"/>
    <property type="molecule type" value="Genomic_DNA"/>
</dbReference>
<gene>
    <name evidence="2" type="ORF">LR48_Vigan05g102100</name>
</gene>
<evidence type="ECO:0000313" key="3">
    <source>
        <dbReference type="Proteomes" id="UP000053144"/>
    </source>
</evidence>
<dbReference type="Gramene" id="KOM43417">
    <property type="protein sequence ID" value="KOM43417"/>
    <property type="gene ID" value="LR48_Vigan05g102100"/>
</dbReference>